<name>A0A9J6RKS9_9GAMM</name>
<reference evidence="2 3" key="1">
    <citation type="submission" date="2022-12" db="EMBL/GenBank/DDBJ databases">
        <title>Dasania phycosphaerae sp. nov., isolated from particulate material of the south coast of Korea.</title>
        <authorList>
            <person name="Jiang Y."/>
        </authorList>
    </citation>
    <scope>NUCLEOTIDE SEQUENCE [LARGE SCALE GENOMIC DNA]</scope>
    <source>
        <strain evidence="2 3">GY-19</strain>
    </source>
</reference>
<protein>
    <submittedName>
        <fullName evidence="2">DUF4381 domain-containing protein</fullName>
    </submittedName>
</protein>
<evidence type="ECO:0000256" key="1">
    <source>
        <dbReference type="SAM" id="Phobius"/>
    </source>
</evidence>
<dbReference type="RefSeq" id="WP_258331457.1">
    <property type="nucleotide sequence ID" value="NZ_JAPTGG010000006.1"/>
</dbReference>
<evidence type="ECO:0000313" key="2">
    <source>
        <dbReference type="EMBL" id="MCZ0865310.1"/>
    </source>
</evidence>
<evidence type="ECO:0000313" key="3">
    <source>
        <dbReference type="Proteomes" id="UP001069090"/>
    </source>
</evidence>
<accession>A0A9J6RKS9</accession>
<dbReference type="Proteomes" id="UP001069090">
    <property type="component" value="Unassembled WGS sequence"/>
</dbReference>
<dbReference type="EMBL" id="JAPTGG010000006">
    <property type="protein sequence ID" value="MCZ0865310.1"/>
    <property type="molecule type" value="Genomic_DNA"/>
</dbReference>
<proteinExistence type="predicted"/>
<dbReference type="InterPro" id="IPR025489">
    <property type="entry name" value="DUF4381"/>
</dbReference>
<dbReference type="AlphaFoldDB" id="A0A9J6RKS9"/>
<dbReference type="Pfam" id="PF14316">
    <property type="entry name" value="DUF4381"/>
    <property type="match status" value="1"/>
</dbReference>
<feature type="transmembrane region" description="Helical" evidence="1">
    <location>
        <begin position="29"/>
        <end position="48"/>
    </location>
</feature>
<comment type="caution">
    <text evidence="2">The sequence shown here is derived from an EMBL/GenBank/DDBJ whole genome shotgun (WGS) entry which is preliminary data.</text>
</comment>
<sequence>MNMPAADPLANLRDLHTPPAIEFWPLAPGWWALAIISICLIAFALHRWRRYQQRNAFKKAAQSQIKQLSAQCDDDALYLQQLNRLLKQTALAVNPRQDIASLHGSAWLQFLDQHSNDKTQPFINGVGQVLGHGPYQANTPLIDRAALNQLVSRWIKQQSIKRLQA</sequence>
<keyword evidence="3" id="KW-1185">Reference proteome</keyword>
<organism evidence="2 3">
    <name type="scientific">Dasania phycosphaerae</name>
    <dbReference type="NCBI Taxonomy" id="2950436"/>
    <lineage>
        <taxon>Bacteria</taxon>
        <taxon>Pseudomonadati</taxon>
        <taxon>Pseudomonadota</taxon>
        <taxon>Gammaproteobacteria</taxon>
        <taxon>Cellvibrionales</taxon>
        <taxon>Spongiibacteraceae</taxon>
        <taxon>Dasania</taxon>
    </lineage>
</organism>
<keyword evidence="1" id="KW-0472">Membrane</keyword>
<keyword evidence="1" id="KW-0812">Transmembrane</keyword>
<keyword evidence="1" id="KW-1133">Transmembrane helix</keyword>
<gene>
    <name evidence="2" type="ORF">O0V09_08870</name>
</gene>